<dbReference type="Proteomes" id="UP001589710">
    <property type="component" value="Unassembled WGS sequence"/>
</dbReference>
<accession>A0ABV5RIP2</accession>
<comment type="caution">
    <text evidence="1">The sequence shown here is derived from an EMBL/GenBank/DDBJ whole genome shotgun (WGS) entry which is preliminary data.</text>
</comment>
<dbReference type="InterPro" id="IPR017853">
    <property type="entry name" value="GH"/>
</dbReference>
<dbReference type="SUPFAM" id="SSF51445">
    <property type="entry name" value="(Trans)glycosidases"/>
    <property type="match status" value="1"/>
</dbReference>
<evidence type="ECO:0000313" key="1">
    <source>
        <dbReference type="EMBL" id="MFB9577722.1"/>
    </source>
</evidence>
<reference evidence="1 2" key="1">
    <citation type="submission" date="2024-09" db="EMBL/GenBank/DDBJ databases">
        <authorList>
            <person name="Sun Q."/>
            <person name="Mori K."/>
        </authorList>
    </citation>
    <scope>NUCLEOTIDE SEQUENCE [LARGE SCALE GENOMIC DNA]</scope>
    <source>
        <strain evidence="1 2">JCM 3331</strain>
    </source>
</reference>
<dbReference type="Gene3D" id="3.20.20.80">
    <property type="entry name" value="Glycosidases"/>
    <property type="match status" value="1"/>
</dbReference>
<organism evidence="1 2">
    <name type="scientific">Streptomyces yanii</name>
    <dbReference type="NCBI Taxonomy" id="78510"/>
    <lineage>
        <taxon>Bacteria</taxon>
        <taxon>Bacillati</taxon>
        <taxon>Actinomycetota</taxon>
        <taxon>Actinomycetes</taxon>
        <taxon>Kitasatosporales</taxon>
        <taxon>Streptomycetaceae</taxon>
        <taxon>Streptomyces</taxon>
    </lineage>
</organism>
<proteinExistence type="predicted"/>
<name>A0ABV5RIP2_9ACTN</name>
<keyword evidence="2" id="KW-1185">Reference proteome</keyword>
<dbReference type="RefSeq" id="WP_345515462.1">
    <property type="nucleotide sequence ID" value="NZ_BAAAXD010000031.1"/>
</dbReference>
<sequence length="336" mass="37410">MRDDTTGLVWKGINYDTGTNYAESGLSRKPVPSGLIRQHMAVIRNDLNCTSVNLFGTDIRRLTETAGAALDLGLHVSLQPRLIDAEPDAMLHHLAAAATATEELREQYGRVTLNVGCELTVFGSGIIPGGTHADRSVKLADPQWWPRLPEFNEKLNDLLGRARDVARAHFGGHLTYGAGLWEKVDWDGFDMVGLNYYRMAYNDADYAINLRRFRQHGKPIVITEFGCCSFDGAAEMGPAGYGIIDWTANPPRLAGSFTRNEQVQADYLSQQLELFAAERVYGAYVFEFIAPKPHSPDARYDLDMASFGVVKAIGDGWEPKAAFHELARIYRRLRDL</sequence>
<gene>
    <name evidence="1" type="ORF">ACFFTL_36955</name>
</gene>
<evidence type="ECO:0000313" key="2">
    <source>
        <dbReference type="Proteomes" id="UP001589710"/>
    </source>
</evidence>
<dbReference type="EMBL" id="JBHMCG010000153">
    <property type="protein sequence ID" value="MFB9577722.1"/>
    <property type="molecule type" value="Genomic_DNA"/>
</dbReference>
<protein>
    <submittedName>
        <fullName evidence="1">Abortive phage infection protein</fullName>
    </submittedName>
</protein>